<dbReference type="GO" id="GO:0000049">
    <property type="term" value="F:tRNA binding"/>
    <property type="evidence" value="ECO:0007669"/>
    <property type="project" value="TreeGrafter"/>
</dbReference>
<dbReference type="SUPFAM" id="SSF81891">
    <property type="entry name" value="Poly A polymerase C-terminal region-like"/>
    <property type="match status" value="1"/>
</dbReference>
<gene>
    <name evidence="9" type="ORF">DW099_14730</name>
</gene>
<dbReference type="EMBL" id="QRMS01000004">
    <property type="protein sequence ID" value="RHJ86091.1"/>
    <property type="molecule type" value="Genomic_DNA"/>
</dbReference>
<keyword evidence="10" id="KW-1185">Reference proteome</keyword>
<evidence type="ECO:0000256" key="4">
    <source>
        <dbReference type="ARBA" id="ARBA00022695"/>
    </source>
</evidence>
<dbReference type="Gene3D" id="3.30.460.10">
    <property type="entry name" value="Beta Polymerase, domain 2"/>
    <property type="match status" value="1"/>
</dbReference>
<keyword evidence="5" id="KW-0479">Metal-binding</keyword>
<sequence>MPECLIWKMLSKGLRQGSFLIESGHWIIEDYTSRWIKKAEDVEVIKFDKDVLLTLKTLEKEGFETYAAGNCVRDLVRGLPAYDWDLVTKATMGDLQKLFPKGEVIDGELPVMRIDFTYEVKGKDEDEPSHLEGAVLDIHHMEHGLREELENRGFTIDAMADNPERTFADPYGGREDIKKKLVRTIYDPDRMFKAEPIRMMEAVRLAAEMDYDLQKEVYEAIRVNWQLLMDYDVNAIRVQLERLLVSDHAGKGLNMLGGTGLMAVVLGEDVSNKMSKADMQAFHTVCKNIDKTKPVRARRLGLLYTALSKKRGYAAIERLNFDEKTKKQLLTAIDEMINIHFLIDDQTFKRYLHKHGLEMYNYLHNLSKAQRIVYDQPSNKIEARNYFMQVIQSNHEPVFTEDLVIDANDIMEAGITDSPERAEELLDLVVSEVHKNSKNNQRDILLKAAKKYSKNKFAAKTRYVKWIK</sequence>
<dbReference type="GO" id="GO:0016779">
    <property type="term" value="F:nucleotidyltransferase activity"/>
    <property type="evidence" value="ECO:0007669"/>
    <property type="project" value="UniProtKB-KW"/>
</dbReference>
<proteinExistence type="inferred from homology"/>
<dbReference type="InterPro" id="IPR002646">
    <property type="entry name" value="PolA_pol_head_dom"/>
</dbReference>
<dbReference type="STRING" id="1776384.GCA_900086585_01655"/>
<dbReference type="GO" id="GO:0046872">
    <property type="term" value="F:metal ion binding"/>
    <property type="evidence" value="ECO:0007669"/>
    <property type="project" value="UniProtKB-KW"/>
</dbReference>
<evidence type="ECO:0000313" key="9">
    <source>
        <dbReference type="EMBL" id="RHJ86091.1"/>
    </source>
</evidence>
<name>A0A415DZ40_9FIRM</name>
<dbReference type="GO" id="GO:0008033">
    <property type="term" value="P:tRNA processing"/>
    <property type="evidence" value="ECO:0007669"/>
    <property type="project" value="UniProtKB-KW"/>
</dbReference>
<feature type="domain" description="Poly A polymerase head" evidence="8">
    <location>
        <begin position="66"/>
        <end position="183"/>
    </location>
</feature>
<comment type="caution">
    <text evidence="9">The sequence shown here is derived from an EMBL/GenBank/DDBJ whole genome shotgun (WGS) entry which is preliminary data.</text>
</comment>
<evidence type="ECO:0000256" key="7">
    <source>
        <dbReference type="RuleBase" id="RU003953"/>
    </source>
</evidence>
<evidence type="ECO:0000256" key="3">
    <source>
        <dbReference type="ARBA" id="ARBA00022694"/>
    </source>
</evidence>
<dbReference type="PANTHER" id="PTHR46173">
    <property type="entry name" value="CCA TRNA NUCLEOTIDYLTRANSFERASE 1, MITOCHONDRIAL"/>
    <property type="match status" value="1"/>
</dbReference>
<keyword evidence="3" id="KW-0819">tRNA processing</keyword>
<evidence type="ECO:0000256" key="6">
    <source>
        <dbReference type="ARBA" id="ARBA00022842"/>
    </source>
</evidence>
<comment type="cofactor">
    <cofactor evidence="1">
        <name>Mg(2+)</name>
        <dbReference type="ChEBI" id="CHEBI:18420"/>
    </cofactor>
</comment>
<dbReference type="SUPFAM" id="SSF81301">
    <property type="entry name" value="Nucleotidyltransferase"/>
    <property type="match status" value="1"/>
</dbReference>
<accession>A0A415DZ40</accession>
<dbReference type="Proteomes" id="UP000284841">
    <property type="component" value="Unassembled WGS sequence"/>
</dbReference>
<comment type="similarity">
    <text evidence="7">Belongs to the tRNA nucleotidyltransferase/poly(A) polymerase family.</text>
</comment>
<keyword evidence="7" id="KW-0694">RNA-binding</keyword>
<dbReference type="Gene3D" id="1.10.3090.10">
    <property type="entry name" value="cca-adding enzyme, domain 2"/>
    <property type="match status" value="1"/>
</dbReference>
<evidence type="ECO:0000313" key="10">
    <source>
        <dbReference type="Proteomes" id="UP000284841"/>
    </source>
</evidence>
<keyword evidence="2 7" id="KW-0808">Transferase</keyword>
<dbReference type="AlphaFoldDB" id="A0A415DZ40"/>
<evidence type="ECO:0000256" key="5">
    <source>
        <dbReference type="ARBA" id="ARBA00022723"/>
    </source>
</evidence>
<evidence type="ECO:0000256" key="1">
    <source>
        <dbReference type="ARBA" id="ARBA00001946"/>
    </source>
</evidence>
<organism evidence="9 10">
    <name type="scientific">Emergencia timonensis</name>
    <dbReference type="NCBI Taxonomy" id="1776384"/>
    <lineage>
        <taxon>Bacteria</taxon>
        <taxon>Bacillati</taxon>
        <taxon>Bacillota</taxon>
        <taxon>Clostridia</taxon>
        <taxon>Peptostreptococcales</taxon>
        <taxon>Anaerovoracaceae</taxon>
        <taxon>Emergencia</taxon>
    </lineage>
</organism>
<dbReference type="Pfam" id="PF01743">
    <property type="entry name" value="PolyA_pol"/>
    <property type="match status" value="1"/>
</dbReference>
<evidence type="ECO:0000256" key="2">
    <source>
        <dbReference type="ARBA" id="ARBA00022679"/>
    </source>
</evidence>
<protein>
    <recommendedName>
        <fullName evidence="8">Poly A polymerase head domain-containing protein</fullName>
    </recommendedName>
</protein>
<dbReference type="OrthoDB" id="9805698at2"/>
<dbReference type="InterPro" id="IPR050264">
    <property type="entry name" value="Bact_CCA-adding_enz_type3_sf"/>
</dbReference>
<dbReference type="InterPro" id="IPR043519">
    <property type="entry name" value="NT_sf"/>
</dbReference>
<evidence type="ECO:0000259" key="8">
    <source>
        <dbReference type="Pfam" id="PF01743"/>
    </source>
</evidence>
<dbReference type="PANTHER" id="PTHR46173:SF1">
    <property type="entry name" value="CCA TRNA NUCLEOTIDYLTRANSFERASE 1, MITOCHONDRIAL"/>
    <property type="match status" value="1"/>
</dbReference>
<keyword evidence="6" id="KW-0460">Magnesium</keyword>
<reference evidence="9 10" key="1">
    <citation type="submission" date="2018-08" db="EMBL/GenBank/DDBJ databases">
        <title>A genome reference for cultivated species of the human gut microbiota.</title>
        <authorList>
            <person name="Zou Y."/>
            <person name="Xue W."/>
            <person name="Luo G."/>
        </authorList>
    </citation>
    <scope>NUCLEOTIDE SEQUENCE [LARGE SCALE GENOMIC DNA]</scope>
    <source>
        <strain evidence="9 10">AM07-24</strain>
    </source>
</reference>
<keyword evidence="4" id="KW-0548">Nucleotidyltransferase</keyword>